<dbReference type="Pfam" id="PF00005">
    <property type="entry name" value="ABC_tran"/>
    <property type="match status" value="1"/>
</dbReference>
<dbReference type="CDD" id="cd03257">
    <property type="entry name" value="ABC_NikE_OppD_transporters"/>
    <property type="match status" value="1"/>
</dbReference>
<keyword evidence="12" id="KW-1185">Reference proteome</keyword>
<evidence type="ECO:0000256" key="2">
    <source>
        <dbReference type="ARBA" id="ARBA00005417"/>
    </source>
</evidence>
<dbReference type="SUPFAM" id="SSF52540">
    <property type="entry name" value="P-loop containing nucleoside triphosphate hydrolases"/>
    <property type="match status" value="1"/>
</dbReference>
<dbReference type="InterPro" id="IPR003593">
    <property type="entry name" value="AAA+_ATPase"/>
</dbReference>
<evidence type="ECO:0000256" key="6">
    <source>
        <dbReference type="ARBA" id="ARBA00022741"/>
    </source>
</evidence>
<evidence type="ECO:0000256" key="1">
    <source>
        <dbReference type="ARBA" id="ARBA00004202"/>
    </source>
</evidence>
<keyword evidence="4" id="KW-1003">Cell membrane</keyword>
<dbReference type="InterPro" id="IPR003439">
    <property type="entry name" value="ABC_transporter-like_ATP-bd"/>
</dbReference>
<dbReference type="GO" id="GO:0005886">
    <property type="term" value="C:plasma membrane"/>
    <property type="evidence" value="ECO:0007669"/>
    <property type="project" value="UniProtKB-SubCell"/>
</dbReference>
<gene>
    <name evidence="11" type="ORF">B0H99_10675</name>
</gene>
<dbReference type="PANTHER" id="PTHR43297:SF14">
    <property type="entry name" value="ATPASE AAA-TYPE CORE DOMAIN-CONTAINING PROTEIN"/>
    <property type="match status" value="1"/>
</dbReference>
<dbReference type="GO" id="GO:0015833">
    <property type="term" value="P:peptide transport"/>
    <property type="evidence" value="ECO:0007669"/>
    <property type="project" value="InterPro"/>
</dbReference>
<dbReference type="PANTHER" id="PTHR43297">
    <property type="entry name" value="OLIGOPEPTIDE TRANSPORT ATP-BINDING PROTEIN APPD"/>
    <property type="match status" value="1"/>
</dbReference>
<evidence type="ECO:0000259" key="10">
    <source>
        <dbReference type="PROSITE" id="PS50893"/>
    </source>
</evidence>
<dbReference type="EMBL" id="PYAT01000006">
    <property type="protein sequence ID" value="PSL40062.1"/>
    <property type="molecule type" value="Genomic_DNA"/>
</dbReference>
<dbReference type="PROSITE" id="PS00211">
    <property type="entry name" value="ABC_TRANSPORTER_1"/>
    <property type="match status" value="1"/>
</dbReference>
<reference evidence="11 12" key="1">
    <citation type="submission" date="2018-03" db="EMBL/GenBank/DDBJ databases">
        <title>Genomic Encyclopedia of Type Strains, Phase III (KMG-III): the genomes of soil and plant-associated and newly described type strains.</title>
        <authorList>
            <person name="Whitman W."/>
        </authorList>
    </citation>
    <scope>NUCLEOTIDE SEQUENCE [LARGE SCALE GENOMIC DNA]</scope>
    <source>
        <strain evidence="11 12">CGMCC 1.12259</strain>
    </source>
</reference>
<dbReference type="InterPro" id="IPR017871">
    <property type="entry name" value="ABC_transporter-like_CS"/>
</dbReference>
<keyword evidence="9" id="KW-0472">Membrane</keyword>
<comment type="similarity">
    <text evidence="2">Belongs to the ABC transporter superfamily.</text>
</comment>
<sequence length="266" mass="29077">MSLLTINNLSVSANGAAIVKKISFSIGKGEWVAVVGQSGSGKSVTASALGQLLGPNLKAEGEVQYKGDNLLALPLKKMRKLRGTSLSYVFQDYQGSFTPFLTIGRHFDEYQKAHLSLSRSARKQQAQEALVSVGLKPEMYSRYPFQLSGGQLQRVSIALALLLRPDLLIADEPTTALDSISSFKILELLSSLQKQTGCSILFITHDLRHVKNYADRIVVMKEGEIVEQGEKAQIMGKPKHPYTQLLIDAASSLKASFPLRSKEVAK</sequence>
<keyword evidence="6" id="KW-0547">Nucleotide-binding</keyword>
<keyword evidence="5" id="KW-0997">Cell inner membrane</keyword>
<keyword evidence="7 11" id="KW-0067">ATP-binding</keyword>
<evidence type="ECO:0000256" key="8">
    <source>
        <dbReference type="ARBA" id="ARBA00022967"/>
    </source>
</evidence>
<comment type="caution">
    <text evidence="11">The sequence shown here is derived from an EMBL/GenBank/DDBJ whole genome shotgun (WGS) entry which is preliminary data.</text>
</comment>
<evidence type="ECO:0000256" key="9">
    <source>
        <dbReference type="ARBA" id="ARBA00023136"/>
    </source>
</evidence>
<dbReference type="GO" id="GO:0016887">
    <property type="term" value="F:ATP hydrolysis activity"/>
    <property type="evidence" value="ECO:0007669"/>
    <property type="project" value="InterPro"/>
</dbReference>
<dbReference type="Proteomes" id="UP000242682">
    <property type="component" value="Unassembled WGS sequence"/>
</dbReference>
<evidence type="ECO:0000256" key="3">
    <source>
        <dbReference type="ARBA" id="ARBA00022448"/>
    </source>
</evidence>
<evidence type="ECO:0000256" key="5">
    <source>
        <dbReference type="ARBA" id="ARBA00022519"/>
    </source>
</evidence>
<organism evidence="11 12">
    <name type="scientific">Planomicrobium soli</name>
    <dbReference type="NCBI Taxonomy" id="1176648"/>
    <lineage>
        <taxon>Bacteria</taxon>
        <taxon>Bacillati</taxon>
        <taxon>Bacillota</taxon>
        <taxon>Bacilli</taxon>
        <taxon>Bacillales</taxon>
        <taxon>Caryophanaceae</taxon>
        <taxon>Planomicrobium</taxon>
    </lineage>
</organism>
<dbReference type="GO" id="GO:0005524">
    <property type="term" value="F:ATP binding"/>
    <property type="evidence" value="ECO:0007669"/>
    <property type="project" value="UniProtKB-KW"/>
</dbReference>
<keyword evidence="3" id="KW-0813">Transport</keyword>
<dbReference type="InterPro" id="IPR013563">
    <property type="entry name" value="Oligopep_ABC_C"/>
</dbReference>
<dbReference type="PROSITE" id="PS50893">
    <property type="entry name" value="ABC_TRANSPORTER_2"/>
    <property type="match status" value="1"/>
</dbReference>
<dbReference type="InterPro" id="IPR050388">
    <property type="entry name" value="ABC_Ni/Peptide_Import"/>
</dbReference>
<evidence type="ECO:0000256" key="7">
    <source>
        <dbReference type="ARBA" id="ARBA00022840"/>
    </source>
</evidence>
<keyword evidence="8" id="KW-1278">Translocase</keyword>
<dbReference type="SMART" id="SM00382">
    <property type="entry name" value="AAA"/>
    <property type="match status" value="1"/>
</dbReference>
<dbReference type="InterPro" id="IPR027417">
    <property type="entry name" value="P-loop_NTPase"/>
</dbReference>
<dbReference type="AlphaFoldDB" id="A0A2P8H1H1"/>
<dbReference type="OrthoDB" id="9802264at2"/>
<feature type="domain" description="ABC transporter" evidence="10">
    <location>
        <begin position="4"/>
        <end position="247"/>
    </location>
</feature>
<dbReference type="Gene3D" id="3.40.50.300">
    <property type="entry name" value="P-loop containing nucleotide triphosphate hydrolases"/>
    <property type="match status" value="1"/>
</dbReference>
<dbReference type="RefSeq" id="WP_106533388.1">
    <property type="nucleotide sequence ID" value="NZ_PYAT01000006.1"/>
</dbReference>
<dbReference type="Pfam" id="PF08352">
    <property type="entry name" value="oligo_HPY"/>
    <property type="match status" value="1"/>
</dbReference>
<protein>
    <submittedName>
        <fullName evidence="11">Peptide/nickel transport system ATP-binding protein</fullName>
    </submittedName>
</protein>
<evidence type="ECO:0000313" key="12">
    <source>
        <dbReference type="Proteomes" id="UP000242682"/>
    </source>
</evidence>
<name>A0A2P8H1H1_9BACL</name>
<accession>A0A2P8H1H1</accession>
<evidence type="ECO:0000256" key="4">
    <source>
        <dbReference type="ARBA" id="ARBA00022475"/>
    </source>
</evidence>
<comment type="subcellular location">
    <subcellularLocation>
        <location evidence="1">Cell membrane</location>
        <topology evidence="1">Peripheral membrane protein</topology>
    </subcellularLocation>
</comment>
<proteinExistence type="inferred from homology"/>
<evidence type="ECO:0000313" key="11">
    <source>
        <dbReference type="EMBL" id="PSL40062.1"/>
    </source>
</evidence>